<sequence length="75" mass="8652">MKKLSNGYLETTFKVFCRSDDTIVDETEAYIKIDSIVGICRSIKSNTTDIILTSGDRYTTTENFEDFCIDFFKEN</sequence>
<dbReference type="EMBL" id="MT774405">
    <property type="protein sequence ID" value="QOR60056.1"/>
    <property type="molecule type" value="Genomic_DNA"/>
</dbReference>
<name>A0A7M1S0H2_9CAUD</name>
<reference evidence="1 2" key="1">
    <citation type="submission" date="2020-07" db="EMBL/GenBank/DDBJ databases">
        <title>Taxonomic proposal: Crassvirales, a new order of highly abundant and diverse bacterial viruses.</title>
        <authorList>
            <person name="Shkoporov A.N."/>
            <person name="Stockdale S.R."/>
            <person name="Guerin E."/>
            <person name="Ross R.P."/>
            <person name="Hill C."/>
        </authorList>
    </citation>
    <scope>NUCLEOTIDE SEQUENCE [LARGE SCALE GENOMIC DNA]</scope>
</reference>
<dbReference type="GeneID" id="65131526"/>
<dbReference type="RefSeq" id="YP_010113029.1">
    <property type="nucleotide sequence ID" value="NC_055898.1"/>
</dbReference>
<accession>A0A7M1S0H2</accession>
<keyword evidence="2" id="KW-1185">Reference proteome</keyword>
<organism evidence="1 2">
    <name type="scientific">uncultured phage cr115_1</name>
    <dbReference type="NCBI Taxonomy" id="2772089"/>
    <lineage>
        <taxon>Viruses</taxon>
        <taxon>Duplodnaviria</taxon>
        <taxon>Heunggongvirae</taxon>
        <taxon>Uroviricota</taxon>
        <taxon>Caudoviricetes</taxon>
        <taxon>Crassvirales</taxon>
        <taxon>Suoliviridae</taxon>
        <taxon>Uncouvirinae</taxon>
        <taxon>Birpovirus</taxon>
        <taxon>Birpovirus hiberniae</taxon>
    </lineage>
</organism>
<dbReference type="Proteomes" id="UP000594057">
    <property type="component" value="Segment"/>
</dbReference>
<evidence type="ECO:0000313" key="1">
    <source>
        <dbReference type="EMBL" id="QOR60056.1"/>
    </source>
</evidence>
<evidence type="ECO:0000313" key="2">
    <source>
        <dbReference type="Proteomes" id="UP000594057"/>
    </source>
</evidence>
<protein>
    <submittedName>
        <fullName evidence="1">Uncharacterized protein</fullName>
    </submittedName>
</protein>
<proteinExistence type="predicted"/>
<dbReference type="KEGG" id="vg:65131526"/>